<protein>
    <submittedName>
        <fullName evidence="3">Uncharacterized protein LOC106532614</fullName>
    </submittedName>
</protein>
<feature type="compositionally biased region" description="Basic and acidic residues" evidence="1">
    <location>
        <begin position="195"/>
        <end position="204"/>
    </location>
</feature>
<gene>
    <name evidence="3" type="primary">LOC106532614</name>
</gene>
<dbReference type="KEGG" id="alim:106532614"/>
<evidence type="ECO:0000256" key="1">
    <source>
        <dbReference type="SAM" id="MobiDB-lite"/>
    </source>
</evidence>
<name>A0A2I4CW21_AUSLI</name>
<evidence type="ECO:0000313" key="3">
    <source>
        <dbReference type="RefSeq" id="XP_013884175.1"/>
    </source>
</evidence>
<evidence type="ECO:0000313" key="2">
    <source>
        <dbReference type="Proteomes" id="UP000192220"/>
    </source>
</evidence>
<feature type="region of interest" description="Disordered" evidence="1">
    <location>
        <begin position="21"/>
        <end position="59"/>
    </location>
</feature>
<keyword evidence="2" id="KW-1185">Reference proteome</keyword>
<feature type="compositionally biased region" description="Polar residues" evidence="1">
    <location>
        <begin position="174"/>
        <end position="188"/>
    </location>
</feature>
<dbReference type="InParanoid" id="A0A2I4CW21"/>
<proteinExistence type="predicted"/>
<dbReference type="GeneID" id="106532614"/>
<sequence>MASAPSASALSAVVRCRGRIWSRNPPAKRPGPAKRRGDSAERGGQNRSSERKVPTRGGPSVACRWEVFRKQAELSAVKLWVPAAPPVRTGPLLRVLTPSSSVTVGLVPPGVLKLTVTSRFLPETLCLGSKLKVTCWPSTSLRSRVGPVWVKMFWSSCSRRSGDPQRHLLEHRSLQQADGRTAASSQDRVGSGPEVTRDRPDQESKASGPKIV</sequence>
<dbReference type="Proteomes" id="UP000192220">
    <property type="component" value="Unplaced"/>
</dbReference>
<reference evidence="3" key="1">
    <citation type="submission" date="2025-08" db="UniProtKB">
        <authorList>
            <consortium name="RefSeq"/>
        </authorList>
    </citation>
    <scope>IDENTIFICATION</scope>
    <source>
        <strain evidence="3">Quisiro</strain>
        <tissue evidence="3">Liver</tissue>
    </source>
</reference>
<accession>A0A2I4CW21</accession>
<organism evidence="2 3">
    <name type="scientific">Austrofundulus limnaeus</name>
    <name type="common">Annual killifish</name>
    <dbReference type="NCBI Taxonomy" id="52670"/>
    <lineage>
        <taxon>Eukaryota</taxon>
        <taxon>Metazoa</taxon>
        <taxon>Chordata</taxon>
        <taxon>Craniata</taxon>
        <taxon>Vertebrata</taxon>
        <taxon>Euteleostomi</taxon>
        <taxon>Actinopterygii</taxon>
        <taxon>Neopterygii</taxon>
        <taxon>Teleostei</taxon>
        <taxon>Neoteleostei</taxon>
        <taxon>Acanthomorphata</taxon>
        <taxon>Ovalentaria</taxon>
        <taxon>Atherinomorphae</taxon>
        <taxon>Cyprinodontiformes</taxon>
        <taxon>Rivulidae</taxon>
        <taxon>Austrofundulus</taxon>
    </lineage>
</organism>
<feature type="region of interest" description="Disordered" evidence="1">
    <location>
        <begin position="172"/>
        <end position="212"/>
    </location>
</feature>
<dbReference type="AlphaFoldDB" id="A0A2I4CW21"/>
<dbReference type="RefSeq" id="XP_013884175.1">
    <property type="nucleotide sequence ID" value="XM_014028721.1"/>
</dbReference>